<organism evidence="1 2">
    <name type="scientific">Dreissena polymorpha</name>
    <name type="common">Zebra mussel</name>
    <name type="synonym">Mytilus polymorpha</name>
    <dbReference type="NCBI Taxonomy" id="45954"/>
    <lineage>
        <taxon>Eukaryota</taxon>
        <taxon>Metazoa</taxon>
        <taxon>Spiralia</taxon>
        <taxon>Lophotrochozoa</taxon>
        <taxon>Mollusca</taxon>
        <taxon>Bivalvia</taxon>
        <taxon>Autobranchia</taxon>
        <taxon>Heteroconchia</taxon>
        <taxon>Euheterodonta</taxon>
        <taxon>Imparidentia</taxon>
        <taxon>Neoheterodontei</taxon>
        <taxon>Myida</taxon>
        <taxon>Dreissenoidea</taxon>
        <taxon>Dreissenidae</taxon>
        <taxon>Dreissena</taxon>
    </lineage>
</organism>
<keyword evidence="2" id="KW-1185">Reference proteome</keyword>
<gene>
    <name evidence="1" type="ORF">DPMN_043842</name>
</gene>
<dbReference type="EMBL" id="JAIWYP010000011">
    <property type="protein sequence ID" value="KAH3737259.1"/>
    <property type="molecule type" value="Genomic_DNA"/>
</dbReference>
<evidence type="ECO:0000313" key="1">
    <source>
        <dbReference type="EMBL" id="KAH3737259.1"/>
    </source>
</evidence>
<sequence length="135" mass="15466">MKFDANGKPKLSEEEINIHQAFHAMNLKPWKKEKPEDLMWRMGEQYHKDATETAQLEATTATTTAAPDVTTIKDLGSIPKTGNHHFPKLPTFYGEDIKKDEVSWTSFKFELLLLLEGRCVQQETDTIRKKKSCKG</sequence>
<dbReference type="AlphaFoldDB" id="A0A9D4HY80"/>
<evidence type="ECO:0000313" key="2">
    <source>
        <dbReference type="Proteomes" id="UP000828390"/>
    </source>
</evidence>
<comment type="caution">
    <text evidence="1">The sequence shown here is derived from an EMBL/GenBank/DDBJ whole genome shotgun (WGS) entry which is preliminary data.</text>
</comment>
<dbReference type="Proteomes" id="UP000828390">
    <property type="component" value="Unassembled WGS sequence"/>
</dbReference>
<reference evidence="1" key="2">
    <citation type="submission" date="2020-11" db="EMBL/GenBank/DDBJ databases">
        <authorList>
            <person name="McCartney M.A."/>
            <person name="Auch B."/>
            <person name="Kono T."/>
            <person name="Mallez S."/>
            <person name="Becker A."/>
            <person name="Gohl D.M."/>
            <person name="Silverstein K.A.T."/>
            <person name="Koren S."/>
            <person name="Bechman K.B."/>
            <person name="Herman A."/>
            <person name="Abrahante J.E."/>
            <person name="Garbe J."/>
        </authorList>
    </citation>
    <scope>NUCLEOTIDE SEQUENCE</scope>
    <source>
        <strain evidence="1">Duluth1</strain>
        <tissue evidence="1">Whole animal</tissue>
    </source>
</reference>
<name>A0A9D4HY80_DREPO</name>
<proteinExistence type="predicted"/>
<protein>
    <submittedName>
        <fullName evidence="1">Uncharacterized protein</fullName>
    </submittedName>
</protein>
<reference evidence="1" key="1">
    <citation type="journal article" date="2019" name="bioRxiv">
        <title>The Genome of the Zebra Mussel, Dreissena polymorpha: A Resource for Invasive Species Research.</title>
        <authorList>
            <person name="McCartney M.A."/>
            <person name="Auch B."/>
            <person name="Kono T."/>
            <person name="Mallez S."/>
            <person name="Zhang Y."/>
            <person name="Obille A."/>
            <person name="Becker A."/>
            <person name="Abrahante J.E."/>
            <person name="Garbe J."/>
            <person name="Badalamenti J.P."/>
            <person name="Herman A."/>
            <person name="Mangelson H."/>
            <person name="Liachko I."/>
            <person name="Sullivan S."/>
            <person name="Sone E.D."/>
            <person name="Koren S."/>
            <person name="Silverstein K.A.T."/>
            <person name="Beckman K.B."/>
            <person name="Gohl D.M."/>
        </authorList>
    </citation>
    <scope>NUCLEOTIDE SEQUENCE</scope>
    <source>
        <strain evidence="1">Duluth1</strain>
        <tissue evidence="1">Whole animal</tissue>
    </source>
</reference>
<accession>A0A9D4HY80</accession>